<proteinExistence type="predicted"/>
<dbReference type="Proteomes" id="UP000028868">
    <property type="component" value="Unassembled WGS sequence"/>
</dbReference>
<name>A0A059NZC6_9BACI</name>
<keyword evidence="1" id="KW-0472">Membrane</keyword>
<keyword evidence="1" id="KW-0812">Transmembrane</keyword>
<organism evidence="2 3">
    <name type="scientific">Halobacillus karajensis</name>
    <dbReference type="NCBI Taxonomy" id="195088"/>
    <lineage>
        <taxon>Bacteria</taxon>
        <taxon>Bacillati</taxon>
        <taxon>Bacillota</taxon>
        <taxon>Bacilli</taxon>
        <taxon>Bacillales</taxon>
        <taxon>Bacillaceae</taxon>
        <taxon>Halobacillus</taxon>
    </lineage>
</organism>
<keyword evidence="3" id="KW-1185">Reference proteome</keyword>
<feature type="transmembrane region" description="Helical" evidence="1">
    <location>
        <begin position="31"/>
        <end position="48"/>
    </location>
</feature>
<feature type="transmembrane region" description="Helical" evidence="1">
    <location>
        <begin position="123"/>
        <end position="146"/>
    </location>
</feature>
<sequence>MAFTTFLFSAWLIISLFIILPKRLNLIENSFIFLTIGVISINWSWIIYEELKFGKITENPADYAGFLIFRSIIIPTLIMFQLNRYGSSSFNKKMTFVISISTIGLILLTLLSRVFDVTTYKQWHLIFDVLYYLGLHIIALVVLICLRKAPSSEVKQI</sequence>
<dbReference type="OrthoDB" id="2626715at2"/>
<feature type="transmembrane region" description="Helical" evidence="1">
    <location>
        <begin position="94"/>
        <end position="111"/>
    </location>
</feature>
<feature type="transmembrane region" description="Helical" evidence="1">
    <location>
        <begin position="63"/>
        <end position="82"/>
    </location>
</feature>
<evidence type="ECO:0000256" key="1">
    <source>
        <dbReference type="SAM" id="Phobius"/>
    </source>
</evidence>
<gene>
    <name evidence="2" type="ORF">BN983_01752</name>
</gene>
<feature type="transmembrane region" description="Helical" evidence="1">
    <location>
        <begin position="6"/>
        <end position="24"/>
    </location>
</feature>
<reference evidence="2 3" key="2">
    <citation type="submission" date="2014-05" db="EMBL/GenBank/DDBJ databases">
        <title>Draft genome sequence of Halobacillus karajensis HK-03.</title>
        <authorList>
            <person name="Khelaifia S."/>
            <person name="Croce O."/>
            <person name="Lagier J.C."/>
            <person name="Raoult D."/>
        </authorList>
    </citation>
    <scope>NUCLEOTIDE SEQUENCE [LARGE SCALE GENOMIC DNA]</scope>
    <source>
        <strain evidence="2 3">HD-03</strain>
    </source>
</reference>
<comment type="caution">
    <text evidence="2">The sequence shown here is derived from an EMBL/GenBank/DDBJ whole genome shotgun (WGS) entry which is preliminary data.</text>
</comment>
<protein>
    <submittedName>
        <fullName evidence="2">Uncharacterized protein</fullName>
    </submittedName>
</protein>
<accession>A0A059NZC6</accession>
<evidence type="ECO:0000313" key="2">
    <source>
        <dbReference type="EMBL" id="CDQ23522.1"/>
    </source>
</evidence>
<keyword evidence="1" id="KW-1133">Transmembrane helix</keyword>
<dbReference type="RefSeq" id="WP_051744062.1">
    <property type="nucleotide sequence ID" value="NZ_CCDH010000001.1"/>
</dbReference>
<dbReference type="AlphaFoldDB" id="A0A059NZC6"/>
<dbReference type="EMBL" id="CCDI010000001">
    <property type="protein sequence ID" value="CDQ23522.1"/>
    <property type="molecule type" value="Genomic_DNA"/>
</dbReference>
<reference evidence="3" key="1">
    <citation type="submission" date="2014-03" db="EMBL/GenBank/DDBJ databases">
        <authorList>
            <person name="Urmite Genomes U."/>
        </authorList>
    </citation>
    <scope>NUCLEOTIDE SEQUENCE [LARGE SCALE GENOMIC DNA]</scope>
    <source>
        <strain evidence="3">HD-03</strain>
    </source>
</reference>
<evidence type="ECO:0000313" key="3">
    <source>
        <dbReference type="Proteomes" id="UP000028868"/>
    </source>
</evidence>